<protein>
    <recommendedName>
        <fullName evidence="2">Thioredoxin-like fold domain-containing protein</fullName>
    </recommendedName>
</protein>
<dbReference type="Pfam" id="PF13462">
    <property type="entry name" value="Thioredoxin_4"/>
    <property type="match status" value="1"/>
</dbReference>
<evidence type="ECO:0000259" key="2">
    <source>
        <dbReference type="Pfam" id="PF13462"/>
    </source>
</evidence>
<dbReference type="OrthoDB" id="117402at2"/>
<keyword evidence="4" id="KW-1185">Reference proteome</keyword>
<dbReference type="Proteomes" id="UP000431401">
    <property type="component" value="Unassembled WGS sequence"/>
</dbReference>
<dbReference type="InterPro" id="IPR012336">
    <property type="entry name" value="Thioredoxin-like_fold"/>
</dbReference>
<name>A0A7K0E188_9NOCA</name>
<keyword evidence="1" id="KW-0472">Membrane</keyword>
<dbReference type="Gene3D" id="3.40.30.10">
    <property type="entry name" value="Glutaredoxin"/>
    <property type="match status" value="1"/>
</dbReference>
<evidence type="ECO:0000256" key="1">
    <source>
        <dbReference type="SAM" id="Phobius"/>
    </source>
</evidence>
<keyword evidence="1" id="KW-0812">Transmembrane</keyword>
<comment type="caution">
    <text evidence="3">The sequence shown here is derived from an EMBL/GenBank/DDBJ whole genome shotgun (WGS) entry which is preliminary data.</text>
</comment>
<accession>A0A7K0E188</accession>
<dbReference type="AlphaFoldDB" id="A0A7K0E188"/>
<reference evidence="3 4" key="1">
    <citation type="submission" date="2019-10" db="EMBL/GenBank/DDBJ databases">
        <title>Nocardia macrotermitis sp. nov. and Nocardia aurantia sp. nov., isolated from the gut of fungus growing-termite Macrotermes natalensis.</title>
        <authorList>
            <person name="Benndorf R."/>
            <person name="Schwitalla J."/>
            <person name="Martin K."/>
            <person name="De Beer W."/>
            <person name="Kaster A.-K."/>
            <person name="Vollmers J."/>
            <person name="Poulsen M."/>
            <person name="Beemelmanns C."/>
        </authorList>
    </citation>
    <scope>NUCLEOTIDE SEQUENCE [LARGE SCALE GENOMIC DNA]</scope>
    <source>
        <strain evidence="3 4">RB56</strain>
    </source>
</reference>
<dbReference type="EMBL" id="WEGI01000023">
    <property type="protein sequence ID" value="MQY31755.1"/>
    <property type="molecule type" value="Genomic_DNA"/>
</dbReference>
<feature type="transmembrane region" description="Helical" evidence="1">
    <location>
        <begin position="6"/>
        <end position="27"/>
    </location>
</feature>
<evidence type="ECO:0000313" key="3">
    <source>
        <dbReference type="EMBL" id="MQY31755.1"/>
    </source>
</evidence>
<dbReference type="SUPFAM" id="SSF52833">
    <property type="entry name" value="Thioredoxin-like"/>
    <property type="match status" value="1"/>
</dbReference>
<organism evidence="3 4">
    <name type="scientific">Nocardia aurantia</name>
    <dbReference type="NCBI Taxonomy" id="2585199"/>
    <lineage>
        <taxon>Bacteria</taxon>
        <taxon>Bacillati</taxon>
        <taxon>Actinomycetota</taxon>
        <taxon>Actinomycetes</taxon>
        <taxon>Mycobacteriales</taxon>
        <taxon>Nocardiaceae</taxon>
        <taxon>Nocardia</taxon>
    </lineage>
</organism>
<gene>
    <name evidence="3" type="ORF">NRB56_73660</name>
</gene>
<dbReference type="InterPro" id="IPR036249">
    <property type="entry name" value="Thioredoxin-like_sf"/>
</dbReference>
<feature type="domain" description="Thioredoxin-like fold" evidence="2">
    <location>
        <begin position="55"/>
        <end position="221"/>
    </location>
</feature>
<evidence type="ECO:0000313" key="4">
    <source>
        <dbReference type="Proteomes" id="UP000431401"/>
    </source>
</evidence>
<proteinExistence type="predicted"/>
<sequence length="233" mass="24384">MSNVTTYALGGVALVVAVLIVVFVVRWNSDHGLKVREDGYGSVHDSAVQALPDSDGAIVLGKSGAHTVDAFEDPLCPSCGSLEHLFGQEISHKIDDGKLAVRYRFVNFLDPKSGSKDYSTRAIAAHECVADTGDGPLFSKFHQLMFTTEQPGENGGDLTNAQIGEIAKKAGAPDSVQQCIAKGTRVDAARIHAEAALAALKSANGGTVETPTVLDGGKRVDVGAADWVTKIAP</sequence>
<keyword evidence="1" id="KW-1133">Transmembrane helix</keyword>